<dbReference type="RefSeq" id="WP_331255608.1">
    <property type="nucleotide sequence ID" value="NZ_CP133270.1"/>
</dbReference>
<evidence type="ECO:0000313" key="1">
    <source>
        <dbReference type="EMBL" id="WVX66782.1"/>
    </source>
</evidence>
<dbReference type="EMBL" id="CP133270">
    <property type="protein sequence ID" value="WVX66782.1"/>
    <property type="molecule type" value="Genomic_DNA"/>
</dbReference>
<name>A0ABZ2C5R6_9PROT</name>
<keyword evidence="2" id="KW-1185">Reference proteome</keyword>
<gene>
    <name evidence="1" type="ORF">Bealeia1_00967</name>
</gene>
<sequence length="73" mass="8388">MGGNLLLDQPVLKLIEFPEESKTTIQKVIEKKEVNEYLQNSLQEVGKKTIQIVFDSVNKQYGLELGKTHEEKK</sequence>
<accession>A0ABZ2C5R6</accession>
<reference evidence="1 2" key="1">
    <citation type="journal article" date="2024" name="Environ. Microbiol.">
        <title>Novel evolutionary insights on the interactions of the Holosporales (Alphaproteobacteria) with eukaryotic hosts from comparative genomics.</title>
        <authorList>
            <person name="Giovannini M."/>
            <person name="Petroni G."/>
            <person name="Castelli M."/>
        </authorList>
    </citation>
    <scope>NUCLEOTIDE SEQUENCE [LARGE SCALE GENOMIC DNA]</scope>
    <source>
        <strain evidence="1 2">US_Bl 15I1</strain>
    </source>
</reference>
<protein>
    <submittedName>
        <fullName evidence="1">Uncharacterized protein</fullName>
    </submittedName>
</protein>
<organism evidence="1 2">
    <name type="scientific">Candidatus Bealeia paramacronuclearis</name>
    <dbReference type="NCBI Taxonomy" id="1921001"/>
    <lineage>
        <taxon>Bacteria</taxon>
        <taxon>Pseudomonadati</taxon>
        <taxon>Pseudomonadota</taxon>
        <taxon>Alphaproteobacteria</taxon>
        <taxon>Holosporales</taxon>
        <taxon>Holosporaceae</taxon>
        <taxon>Candidatus Bealeia</taxon>
    </lineage>
</organism>
<evidence type="ECO:0000313" key="2">
    <source>
        <dbReference type="Proteomes" id="UP001330434"/>
    </source>
</evidence>
<proteinExistence type="predicted"/>
<dbReference type="Proteomes" id="UP001330434">
    <property type="component" value="Chromosome"/>
</dbReference>